<keyword evidence="1" id="KW-0946">Virion</keyword>
<keyword evidence="1" id="KW-0167">Capsid protein</keyword>
<name>A0ABU8FFG1_9BACI</name>
<evidence type="ECO:0000313" key="1">
    <source>
        <dbReference type="EMBL" id="MEI4801431.1"/>
    </source>
</evidence>
<keyword evidence="2" id="KW-1185">Reference proteome</keyword>
<dbReference type="Pfam" id="PF10612">
    <property type="entry name" value="Spore-coat_CotZ"/>
    <property type="match status" value="1"/>
</dbReference>
<sequence length="140" mass="15427">MGCNDKHSNSKNVGCVCDVVKFIDELQSACDDLTCTSSCLNPMLGMPSSGMRANTRVFSLYTEDGTLFEAEFLTTNCTRDSSEFFRVESVDDCCAVLRVLTLQDGSLGMCRFEKTDQCIIVDLNRFLAIACIEDTFIPGV</sequence>
<gene>
    <name evidence="1" type="ORF">WAZ07_08845</name>
</gene>
<evidence type="ECO:0000313" key="2">
    <source>
        <dbReference type="Proteomes" id="UP001372526"/>
    </source>
</evidence>
<dbReference type="Proteomes" id="UP001372526">
    <property type="component" value="Unassembled WGS sequence"/>
</dbReference>
<dbReference type="InterPro" id="IPR019593">
    <property type="entry name" value="Spore_coat_protein_Z/Y"/>
</dbReference>
<organism evidence="1 2">
    <name type="scientific">Bacillus bruguierae</name>
    <dbReference type="NCBI Taxonomy" id="3127667"/>
    <lineage>
        <taxon>Bacteria</taxon>
        <taxon>Bacillati</taxon>
        <taxon>Bacillota</taxon>
        <taxon>Bacilli</taxon>
        <taxon>Bacillales</taxon>
        <taxon>Bacillaceae</taxon>
        <taxon>Bacillus</taxon>
    </lineage>
</organism>
<comment type="caution">
    <text evidence="1">The sequence shown here is derived from an EMBL/GenBank/DDBJ whole genome shotgun (WGS) entry which is preliminary data.</text>
</comment>
<reference evidence="1 2" key="1">
    <citation type="submission" date="2024-01" db="EMBL/GenBank/DDBJ databases">
        <title>Seven novel Bacillus-like species.</title>
        <authorList>
            <person name="Liu G."/>
        </authorList>
    </citation>
    <scope>NUCLEOTIDE SEQUENCE [LARGE SCALE GENOMIC DNA]</scope>
    <source>
        <strain evidence="1 2">FJAT-51639</strain>
    </source>
</reference>
<dbReference type="RefSeq" id="WP_090915096.1">
    <property type="nucleotide sequence ID" value="NZ_JBAWSX010000004.1"/>
</dbReference>
<dbReference type="EMBL" id="JBAWSX010000004">
    <property type="protein sequence ID" value="MEI4801431.1"/>
    <property type="molecule type" value="Genomic_DNA"/>
</dbReference>
<proteinExistence type="predicted"/>
<protein>
    <submittedName>
        <fullName evidence="1">CotY/CotZ family spore coat protein</fullName>
    </submittedName>
</protein>
<accession>A0ABU8FFG1</accession>